<dbReference type="GO" id="GO:0001522">
    <property type="term" value="P:pseudouridine synthesis"/>
    <property type="evidence" value="ECO:0007669"/>
    <property type="project" value="InterPro"/>
</dbReference>
<dbReference type="GO" id="GO:0003723">
    <property type="term" value="F:RNA binding"/>
    <property type="evidence" value="ECO:0007669"/>
    <property type="project" value="InterPro"/>
</dbReference>
<dbReference type="PROSITE" id="PS01129">
    <property type="entry name" value="PSI_RLU"/>
    <property type="match status" value="1"/>
</dbReference>
<accession>A0AA36HKW3</accession>
<keyword evidence="1" id="KW-0677">Repeat</keyword>
<dbReference type="GO" id="GO:0009982">
    <property type="term" value="F:pseudouridine synthase activity"/>
    <property type="evidence" value="ECO:0007669"/>
    <property type="project" value="InterPro"/>
</dbReference>
<feature type="repeat" description="PPR" evidence="2">
    <location>
        <begin position="430"/>
        <end position="464"/>
    </location>
</feature>
<dbReference type="Proteomes" id="UP001178507">
    <property type="component" value="Unassembled WGS sequence"/>
</dbReference>
<dbReference type="CDD" id="cd02869">
    <property type="entry name" value="PseudoU_synth_RluA_like"/>
    <property type="match status" value="1"/>
</dbReference>
<dbReference type="Pfam" id="PF00849">
    <property type="entry name" value="PseudoU_synth_2"/>
    <property type="match status" value="1"/>
</dbReference>
<feature type="repeat" description="PPR" evidence="2">
    <location>
        <begin position="126"/>
        <end position="160"/>
    </location>
</feature>
<evidence type="ECO:0000259" key="3">
    <source>
        <dbReference type="Pfam" id="PF00849"/>
    </source>
</evidence>
<comment type="caution">
    <text evidence="4">The sequence shown here is derived from an EMBL/GenBank/DDBJ whole genome shotgun (WGS) entry which is preliminary data.</text>
</comment>
<dbReference type="EMBL" id="CAUJNA010000033">
    <property type="protein sequence ID" value="CAJ1370701.1"/>
    <property type="molecule type" value="Genomic_DNA"/>
</dbReference>
<keyword evidence="5" id="KW-1185">Reference proteome</keyword>
<evidence type="ECO:0000256" key="2">
    <source>
        <dbReference type="PROSITE-ProRule" id="PRU00708"/>
    </source>
</evidence>
<dbReference type="InterPro" id="IPR020103">
    <property type="entry name" value="PsdUridine_synth_cat_dom_sf"/>
</dbReference>
<evidence type="ECO:0000256" key="1">
    <source>
        <dbReference type="ARBA" id="ARBA00022737"/>
    </source>
</evidence>
<gene>
    <name evidence="4" type="ORF">EVOR1521_LOCUS1207</name>
</gene>
<evidence type="ECO:0000313" key="4">
    <source>
        <dbReference type="EMBL" id="CAJ1370701.1"/>
    </source>
</evidence>
<dbReference type="InterPro" id="IPR002885">
    <property type="entry name" value="PPR_rpt"/>
</dbReference>
<feature type="domain" description="Pseudouridine synthase RsuA/RluA-like" evidence="3">
    <location>
        <begin position="689"/>
        <end position="840"/>
    </location>
</feature>
<dbReference type="Gene3D" id="1.25.40.10">
    <property type="entry name" value="Tetratricopeptide repeat domain"/>
    <property type="match status" value="3"/>
</dbReference>
<sequence length="908" mass="99179">MAKGKQWLKALEIYKSLELGSLRPTVVTYGAAINACAVAACWPWALELLATCSAHLGLTAIACNAAISACARADKWQAALGVFELVPPGTATLVTFNAALDACSKGGHWQQSIQLLARLSGALQPSMVTFTSAIQACERASTWPQALQLLSLMVANGVERSVPVCTAAIGACSKAMKWQLALHLVRSLERGRLAASVTTYLTAMDSLTAKLLWERSLALCEQLPSPFNTKPLDAVATAAARAEAWATTLALLPSDTSLALRGCRRWAVQLQLASESSSVSRQPWARQLAVLPREDLSPMRAGTLVAAVARQALWRRSVAVHEKIQAWGVQPDAFMSACVLAAMKTRPAWQPSLEHLQANFALQDAYRNVFEKLAARGYWQMAASALSEMRQVDMQPSSVSWSQCASACEKRHVWERSCGFFSHAGKTGSLSGMYNSVMSACEKSFQWPEAVDLLTEMRVCQVEPGIINYCTGISACDRGEHRDLGIALLWDSQHLAQTASALPWALARLGVRDLAWLRLAGLELGRIRWASETCRELANVAWALGVLGVRCDASSGVAVEAARRLRDFQLEDLVNLAWGMAATGTPGPDTEGRVLEVLKGLQLEMMRRASRVQRAGRMDEAHVEALLGITWACNLAGLLRADFAGAAWEYCRAFGARLDGPVFGTTLAALSMEVTKPYPRVELRLPDRLVLFKPAGWEVFGGSFPLQLHDFLRSVVNSAILGDPKRRHGFLHRLDVPTSGLILAACTYSAFYDLQFQLQSGQIQRDYVVLCHGLATRRESITARLSWRGNEPTCAGGQGKPSASKAKVVAHGVGSKAEAVSLVLVRIVTGRRHQIRSHFSFIGHPVYCDPYYGSDATYLADASFVARNFLHRYRLSFLAEELHEVTDPLAGEGQRISCVSRVPLFWWF</sequence>
<dbReference type="InterPro" id="IPR006145">
    <property type="entry name" value="PsdUridine_synth_RsuA/RluA"/>
</dbReference>
<dbReference type="SUPFAM" id="SSF55120">
    <property type="entry name" value="Pseudouridine synthase"/>
    <property type="match status" value="1"/>
</dbReference>
<dbReference type="PROSITE" id="PS51375">
    <property type="entry name" value="PPR"/>
    <property type="match status" value="2"/>
</dbReference>
<dbReference type="Gene3D" id="3.30.2350.10">
    <property type="entry name" value="Pseudouridine synthase"/>
    <property type="match status" value="1"/>
</dbReference>
<dbReference type="Pfam" id="PF01535">
    <property type="entry name" value="PPR"/>
    <property type="match status" value="3"/>
</dbReference>
<dbReference type="PANTHER" id="PTHR47936">
    <property type="entry name" value="PPR_LONG DOMAIN-CONTAINING PROTEIN"/>
    <property type="match status" value="1"/>
</dbReference>
<organism evidence="4 5">
    <name type="scientific">Effrenium voratum</name>
    <dbReference type="NCBI Taxonomy" id="2562239"/>
    <lineage>
        <taxon>Eukaryota</taxon>
        <taxon>Sar</taxon>
        <taxon>Alveolata</taxon>
        <taxon>Dinophyceae</taxon>
        <taxon>Suessiales</taxon>
        <taxon>Symbiodiniaceae</taxon>
        <taxon>Effrenium</taxon>
    </lineage>
</organism>
<proteinExistence type="predicted"/>
<protein>
    <recommendedName>
        <fullName evidence="3">Pseudouridine synthase RsuA/RluA-like domain-containing protein</fullName>
    </recommendedName>
</protein>
<reference evidence="4" key="1">
    <citation type="submission" date="2023-08" db="EMBL/GenBank/DDBJ databases">
        <authorList>
            <person name="Chen Y."/>
            <person name="Shah S."/>
            <person name="Dougan E. K."/>
            <person name="Thang M."/>
            <person name="Chan C."/>
        </authorList>
    </citation>
    <scope>NUCLEOTIDE SEQUENCE</scope>
</reference>
<dbReference type="InterPro" id="IPR006224">
    <property type="entry name" value="PsdUridine_synth_RluA-like_CS"/>
</dbReference>
<evidence type="ECO:0000313" key="5">
    <source>
        <dbReference type="Proteomes" id="UP001178507"/>
    </source>
</evidence>
<dbReference type="InterPro" id="IPR011990">
    <property type="entry name" value="TPR-like_helical_dom_sf"/>
</dbReference>
<dbReference type="PANTHER" id="PTHR47936:SF1">
    <property type="entry name" value="PENTATRICOPEPTIDE REPEAT-CONTAINING PROTEIN GUN1, CHLOROPLASTIC"/>
    <property type="match status" value="1"/>
</dbReference>
<dbReference type="AlphaFoldDB" id="A0AA36HKW3"/>
<name>A0AA36HKW3_9DINO</name>